<evidence type="ECO:0000313" key="3">
    <source>
        <dbReference type="Proteomes" id="UP000824035"/>
    </source>
</evidence>
<evidence type="ECO:0000313" key="2">
    <source>
        <dbReference type="EMBL" id="HIZ29874.1"/>
    </source>
</evidence>
<dbReference type="EMBL" id="DXBV01000016">
    <property type="protein sequence ID" value="HIZ29874.1"/>
    <property type="molecule type" value="Genomic_DNA"/>
</dbReference>
<dbReference type="InterPro" id="IPR052345">
    <property type="entry name" value="Rad_response_metalloprotease"/>
</dbReference>
<dbReference type="AlphaFoldDB" id="A0A9D2IZ56"/>
<reference evidence="2" key="2">
    <citation type="submission" date="2021-04" db="EMBL/GenBank/DDBJ databases">
        <authorList>
            <person name="Gilroy R."/>
        </authorList>
    </citation>
    <scope>NUCLEOTIDE SEQUENCE</scope>
    <source>
        <strain evidence="2">ChiGjej4B4-18154</strain>
    </source>
</reference>
<dbReference type="Pfam" id="PF06114">
    <property type="entry name" value="Peptidase_M78"/>
    <property type="match status" value="1"/>
</dbReference>
<dbReference type="Gene3D" id="1.10.10.2910">
    <property type="match status" value="1"/>
</dbReference>
<accession>A0A9D2IZ56</accession>
<dbReference type="InterPro" id="IPR010359">
    <property type="entry name" value="IrrE_HExxH"/>
</dbReference>
<sequence length="199" mass="22696">MRKYYTEQAIEGIARRVLDAYDARLYRGQPCTIPIEDLIERHGLTLEFQYLRKNGRILGKTVFDHGLEAVYDMEQGQYTLFPVRAGTILIDASLCEEESSTGRLRFTEAHELAHWILHKGLYTGTGESAALQPAVKETSMETQANMLGSALLMPMPMVKRCFYQMRSGRDDHAVVCAMAEVFQVSRQAMWIRLANHHLL</sequence>
<organism evidence="2 3">
    <name type="scientific">Candidatus Allofournierella merdipullorum</name>
    <dbReference type="NCBI Taxonomy" id="2838595"/>
    <lineage>
        <taxon>Bacteria</taxon>
        <taxon>Bacillati</taxon>
        <taxon>Bacillota</taxon>
        <taxon>Clostridia</taxon>
        <taxon>Eubacteriales</taxon>
        <taxon>Oscillospiraceae</taxon>
        <taxon>Allofournierella</taxon>
    </lineage>
</organism>
<comment type="caution">
    <text evidence="2">The sequence shown here is derived from an EMBL/GenBank/DDBJ whole genome shotgun (WGS) entry which is preliminary data.</text>
</comment>
<reference evidence="2" key="1">
    <citation type="journal article" date="2021" name="PeerJ">
        <title>Extensive microbial diversity within the chicken gut microbiome revealed by metagenomics and culture.</title>
        <authorList>
            <person name="Gilroy R."/>
            <person name="Ravi A."/>
            <person name="Getino M."/>
            <person name="Pursley I."/>
            <person name="Horton D.L."/>
            <person name="Alikhan N.F."/>
            <person name="Baker D."/>
            <person name="Gharbi K."/>
            <person name="Hall N."/>
            <person name="Watson M."/>
            <person name="Adriaenssens E.M."/>
            <person name="Foster-Nyarko E."/>
            <person name="Jarju S."/>
            <person name="Secka A."/>
            <person name="Antonio M."/>
            <person name="Oren A."/>
            <person name="Chaudhuri R.R."/>
            <person name="La Ragione R."/>
            <person name="Hildebrand F."/>
            <person name="Pallen M.J."/>
        </authorList>
    </citation>
    <scope>NUCLEOTIDE SEQUENCE</scope>
    <source>
        <strain evidence="2">ChiGjej4B4-18154</strain>
    </source>
</reference>
<dbReference type="PANTHER" id="PTHR43236">
    <property type="entry name" value="ANTITOXIN HIGA1"/>
    <property type="match status" value="1"/>
</dbReference>
<dbReference type="PANTHER" id="PTHR43236:SF1">
    <property type="entry name" value="BLL7220 PROTEIN"/>
    <property type="match status" value="1"/>
</dbReference>
<feature type="domain" description="IrrE N-terminal-like" evidence="1">
    <location>
        <begin position="97"/>
        <end position="193"/>
    </location>
</feature>
<evidence type="ECO:0000259" key="1">
    <source>
        <dbReference type="Pfam" id="PF06114"/>
    </source>
</evidence>
<dbReference type="Proteomes" id="UP000824035">
    <property type="component" value="Unassembled WGS sequence"/>
</dbReference>
<protein>
    <submittedName>
        <fullName evidence="2">ImmA/IrrE family metallo-endopeptidase</fullName>
    </submittedName>
</protein>
<gene>
    <name evidence="2" type="ORF">H9813_01380</name>
</gene>
<name>A0A9D2IZ56_9FIRM</name>
<proteinExistence type="predicted"/>